<dbReference type="FunFam" id="3.30.43.10:FF:000004">
    <property type="entry name" value="Berberine bridge enzyme-like 15"/>
    <property type="match status" value="1"/>
</dbReference>
<keyword evidence="15" id="KW-1185">Reference proteome</keyword>
<keyword evidence="8" id="KW-0547">Nucleotide-binding</keyword>
<evidence type="ECO:0000256" key="1">
    <source>
        <dbReference type="ARBA" id="ARBA00001974"/>
    </source>
</evidence>
<keyword evidence="10" id="KW-0560">Oxidoreductase</keyword>
<dbReference type="InterPro" id="IPR012951">
    <property type="entry name" value="BBE"/>
</dbReference>
<comment type="subcellular location">
    <subcellularLocation>
        <location evidence="2">Secreted</location>
        <location evidence="2">Cell wall</location>
    </subcellularLocation>
</comment>
<evidence type="ECO:0000313" key="14">
    <source>
        <dbReference type="EMBL" id="TXG48174.1"/>
    </source>
</evidence>
<dbReference type="PROSITE" id="PS51387">
    <property type="entry name" value="FAD_PCMH"/>
    <property type="match status" value="2"/>
</dbReference>
<evidence type="ECO:0000256" key="8">
    <source>
        <dbReference type="ARBA" id="ARBA00022741"/>
    </source>
</evidence>
<keyword evidence="5" id="KW-0964">Secreted</keyword>
<organism evidence="14 15">
    <name type="scientific">Acer yangbiense</name>
    <dbReference type="NCBI Taxonomy" id="1000413"/>
    <lineage>
        <taxon>Eukaryota</taxon>
        <taxon>Viridiplantae</taxon>
        <taxon>Streptophyta</taxon>
        <taxon>Embryophyta</taxon>
        <taxon>Tracheophyta</taxon>
        <taxon>Spermatophyta</taxon>
        <taxon>Magnoliopsida</taxon>
        <taxon>eudicotyledons</taxon>
        <taxon>Gunneridae</taxon>
        <taxon>Pentapetalae</taxon>
        <taxon>rosids</taxon>
        <taxon>malvids</taxon>
        <taxon>Sapindales</taxon>
        <taxon>Sapindaceae</taxon>
        <taxon>Hippocastanoideae</taxon>
        <taxon>Acereae</taxon>
        <taxon>Acer</taxon>
    </lineage>
</organism>
<comment type="similarity">
    <text evidence="3">Belongs to the oxygen-dependent FAD-linked oxidoreductase family.</text>
</comment>
<evidence type="ECO:0000256" key="3">
    <source>
        <dbReference type="ARBA" id="ARBA00005466"/>
    </source>
</evidence>
<dbReference type="Pfam" id="PF08031">
    <property type="entry name" value="BBE"/>
    <property type="match status" value="2"/>
</dbReference>
<dbReference type="InterPro" id="IPR016169">
    <property type="entry name" value="FAD-bd_PCMH_sub2"/>
</dbReference>
<evidence type="ECO:0000256" key="11">
    <source>
        <dbReference type="ARBA" id="ARBA00023157"/>
    </source>
</evidence>
<accession>A0A5C7GTR0</accession>
<evidence type="ECO:0000256" key="12">
    <source>
        <dbReference type="ARBA" id="ARBA00023180"/>
    </source>
</evidence>
<protein>
    <recommendedName>
        <fullName evidence="13">FAD-binding PCMH-type domain-containing protein</fullName>
    </recommendedName>
</protein>
<dbReference type="SUPFAM" id="SSF56176">
    <property type="entry name" value="FAD-binding/transporter-associated domain-like"/>
    <property type="match status" value="2"/>
</dbReference>
<keyword evidence="9" id="KW-0274">FAD</keyword>
<evidence type="ECO:0000313" key="15">
    <source>
        <dbReference type="Proteomes" id="UP000323000"/>
    </source>
</evidence>
<dbReference type="OrthoDB" id="415825at2759"/>
<feature type="domain" description="FAD-binding PCMH-type" evidence="13">
    <location>
        <begin position="1"/>
        <end position="120"/>
    </location>
</feature>
<dbReference type="Gene3D" id="3.30.43.10">
    <property type="entry name" value="Uridine Diphospho-n-acetylenolpyruvylglucosamine Reductase, domain 2"/>
    <property type="match status" value="1"/>
</dbReference>
<keyword evidence="7" id="KW-0732">Signal</keyword>
<proteinExistence type="inferred from homology"/>
<comment type="caution">
    <text evidence="14">The sequence shown here is derived from an EMBL/GenBank/DDBJ whole genome shotgun (WGS) entry which is preliminary data.</text>
</comment>
<keyword evidence="4" id="KW-0134">Cell wall</keyword>
<dbReference type="GO" id="GO:0071949">
    <property type="term" value="F:FAD binding"/>
    <property type="evidence" value="ECO:0007669"/>
    <property type="project" value="InterPro"/>
</dbReference>
<dbReference type="Gene3D" id="3.30.465.10">
    <property type="match status" value="2"/>
</dbReference>
<evidence type="ECO:0000256" key="5">
    <source>
        <dbReference type="ARBA" id="ARBA00022525"/>
    </source>
</evidence>
<evidence type="ECO:0000256" key="6">
    <source>
        <dbReference type="ARBA" id="ARBA00022630"/>
    </source>
</evidence>
<gene>
    <name evidence="14" type="ORF">EZV62_027468</name>
</gene>
<dbReference type="Pfam" id="PF01565">
    <property type="entry name" value="FAD_binding_4"/>
    <property type="match status" value="2"/>
</dbReference>
<evidence type="ECO:0000256" key="10">
    <source>
        <dbReference type="ARBA" id="ARBA00023002"/>
    </source>
</evidence>
<dbReference type="GO" id="GO:0016491">
    <property type="term" value="F:oxidoreductase activity"/>
    <property type="evidence" value="ECO:0007669"/>
    <property type="project" value="UniProtKB-KW"/>
</dbReference>
<evidence type="ECO:0000256" key="2">
    <source>
        <dbReference type="ARBA" id="ARBA00004191"/>
    </source>
</evidence>
<keyword evidence="12" id="KW-0325">Glycoprotein</keyword>
<dbReference type="InterPro" id="IPR006094">
    <property type="entry name" value="Oxid_FAD_bind_N"/>
</dbReference>
<dbReference type="InterPro" id="IPR016167">
    <property type="entry name" value="FAD-bd_PCMH_sub1"/>
</dbReference>
<keyword evidence="6" id="KW-0285">Flavoprotein</keyword>
<dbReference type="Gene3D" id="3.40.462.20">
    <property type="match status" value="2"/>
</dbReference>
<dbReference type="Proteomes" id="UP000323000">
    <property type="component" value="Chromosome 13"/>
</dbReference>
<feature type="domain" description="FAD-binding PCMH-type" evidence="13">
    <location>
        <begin position="488"/>
        <end position="662"/>
    </location>
</feature>
<dbReference type="InterPro" id="IPR036318">
    <property type="entry name" value="FAD-bd_PCMH-like_sf"/>
</dbReference>
<name>A0A5C7GTR0_9ROSI</name>
<dbReference type="InterPro" id="IPR016166">
    <property type="entry name" value="FAD-bd_PCMH"/>
</dbReference>
<sequence length="952" mass="107224">MFNLRSISVDIDEESAWVGAGATLGELYYKIWENSKVHGFPAGVCPTVGVGGHLSGGGYGNMLRKYGLSVDYVVDAKIVDVQGNTLDRKAMGEDLFWAIRGGGGASFGVILSYKIKLVTVPAKVTVFKIEKTLEENATDMVFRWQFVAPTTDNNLFMRMFLQPVTRKNNQTIRASIMAMYLGDSNTLVSLLAQDFPELGLKIENCIEMSWIDSAHWWASLKTGTNNPPDALLDRKLDSAKFLKRKSNYVSKPIPKYSLNLLWKTMMELGKPELVFNAYGGRMNEIAASETPFPHRAGNLFKIQYSVNWEEAGTEIENNYISQMRSLHSFMTPFVSNNPRSAYFSYRDLDIGINHNGKDRCNESKIYGEKYFKGNFDRLVKVKTMVDPQNFFRNEQSIPPLPTLLTKALVWLLQFAKVETMLLLLILVFISLHQVASDSVQESFFQCFSSHSSQNHSNQTSKVVLTSNTSDYSFVLQSSIRNRRFLNTSTPKPEFIVTPIHTSHIQSAIICSRKHGFQIRVRSGGHDYEGLSYVADVPFVMIDLFNLMSINIDIQNGFAWVESGAILGELYYKIAEKSNLHGFPAGTCSTVGVGGHISGGGFGTLLRKYGLAADNIIDAKMVDVNGKVLNRESMGEDLFWAIRGGGGASFGVIVSWKVRLVAVPETVTVFRSVPYTMELGGTKLLQKWQNVADKLHEDIFLHAVLDVSDSSSSASNYSTSVQVQFLCLSLLGVEKLSSLMQHSFPELGLKPQNCTEMTWIQSVLYFAGFSTKESSDVLLDRSTQFKGFFKAKSDYVVEPIPEAGLEGLYKMLIEEQTSMMILTPYGGKMSEISESEIAFPHRKGNLYKIQYLVTWDDEDETDKYIRWMRRLYGYMTPYVSKNPRAAYFNYRDLDLGKINNNSGNTSYEQAKVWGFKYFKRNFNRLVHVKTAIDPSNVFRNEQSIPVFPSQLRK</sequence>
<evidence type="ECO:0000256" key="4">
    <source>
        <dbReference type="ARBA" id="ARBA00022512"/>
    </source>
</evidence>
<dbReference type="AlphaFoldDB" id="A0A5C7GTR0"/>
<evidence type="ECO:0000256" key="7">
    <source>
        <dbReference type="ARBA" id="ARBA00022729"/>
    </source>
</evidence>
<reference evidence="15" key="1">
    <citation type="journal article" date="2019" name="Gigascience">
        <title>De novo genome assembly of the endangered Acer yangbiense, a plant species with extremely small populations endemic to Yunnan Province, China.</title>
        <authorList>
            <person name="Yang J."/>
            <person name="Wariss H.M."/>
            <person name="Tao L."/>
            <person name="Zhang R."/>
            <person name="Yun Q."/>
            <person name="Hollingsworth P."/>
            <person name="Dao Z."/>
            <person name="Luo G."/>
            <person name="Guo H."/>
            <person name="Ma Y."/>
            <person name="Sun W."/>
        </authorList>
    </citation>
    <scope>NUCLEOTIDE SEQUENCE [LARGE SCALE GENOMIC DNA]</scope>
    <source>
        <strain evidence="15">cv. Malutang</strain>
    </source>
</reference>
<dbReference type="PANTHER" id="PTHR32448">
    <property type="entry name" value="OS08G0158400 PROTEIN"/>
    <property type="match status" value="1"/>
</dbReference>
<dbReference type="EMBL" id="VAHF01000013">
    <property type="protein sequence ID" value="TXG48174.1"/>
    <property type="molecule type" value="Genomic_DNA"/>
</dbReference>
<comment type="cofactor">
    <cofactor evidence="1">
        <name>FAD</name>
        <dbReference type="ChEBI" id="CHEBI:57692"/>
    </cofactor>
</comment>
<evidence type="ECO:0000259" key="13">
    <source>
        <dbReference type="PROSITE" id="PS51387"/>
    </source>
</evidence>
<evidence type="ECO:0000256" key="9">
    <source>
        <dbReference type="ARBA" id="ARBA00022827"/>
    </source>
</evidence>
<keyword evidence="11" id="KW-1015">Disulfide bond</keyword>